<dbReference type="InterPro" id="IPR007157">
    <property type="entry name" value="PspA_VIPP1"/>
</dbReference>
<dbReference type="Proteomes" id="UP000187074">
    <property type="component" value="Unassembled WGS sequence"/>
</dbReference>
<dbReference type="PANTHER" id="PTHR31088">
    <property type="entry name" value="MEMBRANE-ASSOCIATED PROTEIN VIPP1, CHLOROPLASTIC"/>
    <property type="match status" value="1"/>
</dbReference>
<dbReference type="AlphaFoldDB" id="A0A1R1B4A9"/>
<comment type="similarity">
    <text evidence="1">Belongs to the PspA/Vipp/IM30 family.</text>
</comment>
<keyword evidence="2" id="KW-0175">Coiled coil</keyword>
<evidence type="ECO:0000256" key="2">
    <source>
        <dbReference type="SAM" id="Coils"/>
    </source>
</evidence>
<organism evidence="3 4">
    <name type="scientific">Paenibacillus lautus</name>
    <name type="common">Bacillus lautus</name>
    <dbReference type="NCBI Taxonomy" id="1401"/>
    <lineage>
        <taxon>Bacteria</taxon>
        <taxon>Bacillati</taxon>
        <taxon>Bacillota</taxon>
        <taxon>Bacilli</taxon>
        <taxon>Bacillales</taxon>
        <taxon>Paenibacillaceae</taxon>
        <taxon>Paenibacillus</taxon>
    </lineage>
</organism>
<comment type="caution">
    <text evidence="3">The sequence shown here is derived from an EMBL/GenBank/DDBJ whole genome shotgun (WGS) entry which is preliminary data.</text>
</comment>
<evidence type="ECO:0000313" key="3">
    <source>
        <dbReference type="EMBL" id="OME93875.1"/>
    </source>
</evidence>
<dbReference type="EMBL" id="MRTF01000003">
    <property type="protein sequence ID" value="OME93875.1"/>
    <property type="molecule type" value="Genomic_DNA"/>
</dbReference>
<reference evidence="3 4" key="1">
    <citation type="submission" date="2016-11" db="EMBL/GenBank/DDBJ databases">
        <title>Paenibacillus species isolates.</title>
        <authorList>
            <person name="Beno S.M."/>
        </authorList>
    </citation>
    <scope>NUCLEOTIDE SEQUENCE [LARGE SCALE GENOMIC DNA]</scope>
    <source>
        <strain evidence="3 4">FSL F4-0100</strain>
    </source>
</reference>
<dbReference type="OrthoDB" id="9779630at2"/>
<evidence type="ECO:0000256" key="1">
    <source>
        <dbReference type="ARBA" id="ARBA00043985"/>
    </source>
</evidence>
<proteinExistence type="inferred from homology"/>
<dbReference type="STRING" id="1401.BK123_11575"/>
<gene>
    <name evidence="3" type="ORF">BK123_11575</name>
</gene>
<dbReference type="Pfam" id="PF04012">
    <property type="entry name" value="PspA_IM30"/>
    <property type="match status" value="1"/>
</dbReference>
<dbReference type="PANTHER" id="PTHR31088:SF6">
    <property type="entry name" value="PHAGE SHOCK PROTEIN A"/>
    <property type="match status" value="1"/>
</dbReference>
<protein>
    <submittedName>
        <fullName evidence="3">Phage shock protein A</fullName>
    </submittedName>
</protein>
<name>A0A1R1B4A9_PAELA</name>
<accession>A0A1R1B4A9</accession>
<sequence>MGILSRFKDVMKVNVNALLDRTEDPEKTVDTYMRSLNMDLGQVKAETASVLSDERRAKRALDECGAEIKKLQRYAEKAVEAGNEDNALKFLERKATQAQKLNELQAAYESASANAIRMKQMQDKLVSDMSQLEARYAELKGKMAAAKAQQDVNASHSSSGGANAAFNTMEEKANRALDEALALAELRAGAKEDDLDDLIAELEKNMRKDGAAPMETLPAQDELEAIKEKLKEKE</sequence>
<dbReference type="RefSeq" id="WP_076322545.1">
    <property type="nucleotide sequence ID" value="NZ_MRTF01000003.1"/>
</dbReference>
<feature type="coiled-coil region" evidence="2">
    <location>
        <begin position="94"/>
        <end position="149"/>
    </location>
</feature>
<evidence type="ECO:0000313" key="4">
    <source>
        <dbReference type="Proteomes" id="UP000187074"/>
    </source>
</evidence>